<feature type="transmembrane region" description="Helical" evidence="6">
    <location>
        <begin position="81"/>
        <end position="105"/>
    </location>
</feature>
<name>A0A1G2I9N2_9BACT</name>
<dbReference type="InterPro" id="IPR007267">
    <property type="entry name" value="GtrA_DPMS_TM"/>
</dbReference>
<keyword evidence="3 6" id="KW-0812">Transmembrane</keyword>
<evidence type="ECO:0000256" key="3">
    <source>
        <dbReference type="ARBA" id="ARBA00022692"/>
    </source>
</evidence>
<feature type="transmembrane region" description="Helical" evidence="6">
    <location>
        <begin position="111"/>
        <end position="132"/>
    </location>
</feature>
<dbReference type="AlphaFoldDB" id="A0A1G2I9N2"/>
<evidence type="ECO:0000256" key="2">
    <source>
        <dbReference type="ARBA" id="ARBA00009399"/>
    </source>
</evidence>
<feature type="transmembrane region" description="Helical" evidence="6">
    <location>
        <begin position="185"/>
        <end position="206"/>
    </location>
</feature>
<dbReference type="GO" id="GO:0005886">
    <property type="term" value="C:plasma membrane"/>
    <property type="evidence" value="ECO:0007669"/>
    <property type="project" value="TreeGrafter"/>
</dbReference>
<evidence type="ECO:0000313" key="9">
    <source>
        <dbReference type="Proteomes" id="UP000178826"/>
    </source>
</evidence>
<dbReference type="PANTHER" id="PTHR38459:SF1">
    <property type="entry name" value="PROPHAGE BACTOPRENOL-LINKED GLUCOSE TRANSLOCASE HOMOLOG"/>
    <property type="match status" value="1"/>
</dbReference>
<feature type="domain" description="GtrA/DPMS transmembrane" evidence="7">
    <location>
        <begin position="83"/>
        <end position="211"/>
    </location>
</feature>
<keyword evidence="5 6" id="KW-0472">Membrane</keyword>
<keyword evidence="4 6" id="KW-1133">Transmembrane helix</keyword>
<protein>
    <recommendedName>
        <fullName evidence="7">GtrA/DPMS transmembrane domain-containing protein</fullName>
    </recommendedName>
</protein>
<gene>
    <name evidence="8" type="ORF">A2998_03275</name>
</gene>
<comment type="similarity">
    <text evidence="2">Belongs to the GtrA family.</text>
</comment>
<evidence type="ECO:0000313" key="8">
    <source>
        <dbReference type="EMBL" id="OGZ71514.1"/>
    </source>
</evidence>
<evidence type="ECO:0000259" key="7">
    <source>
        <dbReference type="Pfam" id="PF04138"/>
    </source>
</evidence>
<comment type="caution">
    <text evidence="8">The sequence shown here is derived from an EMBL/GenBank/DDBJ whole genome shotgun (WGS) entry which is preliminary data.</text>
</comment>
<dbReference type="InterPro" id="IPR051401">
    <property type="entry name" value="GtrA_CellWall_Glycosyl"/>
</dbReference>
<feature type="transmembrane region" description="Helical" evidence="6">
    <location>
        <begin position="48"/>
        <end position="69"/>
    </location>
</feature>
<proteinExistence type="inferred from homology"/>
<dbReference type="PANTHER" id="PTHR38459">
    <property type="entry name" value="PROPHAGE BACTOPRENOL-LINKED GLUCOSE TRANSLOCASE HOMOLOG"/>
    <property type="match status" value="1"/>
</dbReference>
<evidence type="ECO:0000256" key="1">
    <source>
        <dbReference type="ARBA" id="ARBA00004141"/>
    </source>
</evidence>
<evidence type="ECO:0000256" key="5">
    <source>
        <dbReference type="ARBA" id="ARBA00023136"/>
    </source>
</evidence>
<dbReference type="Proteomes" id="UP000178826">
    <property type="component" value="Unassembled WGS sequence"/>
</dbReference>
<feature type="transmembrane region" description="Helical" evidence="6">
    <location>
        <begin position="153"/>
        <end position="179"/>
    </location>
</feature>
<evidence type="ECO:0000256" key="6">
    <source>
        <dbReference type="SAM" id="Phobius"/>
    </source>
</evidence>
<dbReference type="EMBL" id="MHOZ01000055">
    <property type="protein sequence ID" value="OGZ71514.1"/>
    <property type="molecule type" value="Genomic_DNA"/>
</dbReference>
<dbReference type="Pfam" id="PF04138">
    <property type="entry name" value="GtrA_DPMS_TM"/>
    <property type="match status" value="1"/>
</dbReference>
<sequence length="213" mass="23980">MEIKLTKKDFWLAIFAGEASAWLSLPTLKNLKVLDILIEWGISLNSFVIFWAIFVPFGAIVGLGTFYFLAQYKNRIGFFQLGKYGVIGVLNTFLNAGVFNLLIFITDISSGITVDLFFIVTFVVTVINSFFWNKYWSFEERKTETITGEAIRFFSISAVVAIVNIGILHLIVNVIGAPASLDTKIWANVALAFTIITAFFGNFFGYKFIVFKK</sequence>
<dbReference type="GO" id="GO:0000271">
    <property type="term" value="P:polysaccharide biosynthetic process"/>
    <property type="evidence" value="ECO:0007669"/>
    <property type="project" value="InterPro"/>
</dbReference>
<accession>A0A1G2I9N2</accession>
<reference evidence="8 9" key="1">
    <citation type="journal article" date="2016" name="Nat. Commun.">
        <title>Thousands of microbial genomes shed light on interconnected biogeochemical processes in an aquifer system.</title>
        <authorList>
            <person name="Anantharaman K."/>
            <person name="Brown C.T."/>
            <person name="Hug L.A."/>
            <person name="Sharon I."/>
            <person name="Castelle C.J."/>
            <person name="Probst A.J."/>
            <person name="Thomas B.C."/>
            <person name="Singh A."/>
            <person name="Wilkins M.J."/>
            <person name="Karaoz U."/>
            <person name="Brodie E.L."/>
            <person name="Williams K.H."/>
            <person name="Hubbard S.S."/>
            <person name="Banfield J.F."/>
        </authorList>
    </citation>
    <scope>NUCLEOTIDE SEQUENCE [LARGE SCALE GENOMIC DNA]</scope>
</reference>
<organism evidence="8 9">
    <name type="scientific">Candidatus Staskawiczbacteria bacterium RIFCSPLOWO2_01_FULL_37_25b</name>
    <dbReference type="NCBI Taxonomy" id="1802213"/>
    <lineage>
        <taxon>Bacteria</taxon>
        <taxon>Candidatus Staskawicziibacteriota</taxon>
    </lineage>
</organism>
<comment type="subcellular location">
    <subcellularLocation>
        <location evidence="1">Membrane</location>
        <topology evidence="1">Multi-pass membrane protein</topology>
    </subcellularLocation>
</comment>
<evidence type="ECO:0000256" key="4">
    <source>
        <dbReference type="ARBA" id="ARBA00022989"/>
    </source>
</evidence>